<protein>
    <submittedName>
        <fullName evidence="3">Heterokaryon incompatibility protein-domain-containing protein</fullName>
    </submittedName>
</protein>
<dbReference type="Pfam" id="PF06985">
    <property type="entry name" value="HET"/>
    <property type="match status" value="1"/>
</dbReference>
<dbReference type="Proteomes" id="UP001270362">
    <property type="component" value="Unassembled WGS sequence"/>
</dbReference>
<evidence type="ECO:0000313" key="3">
    <source>
        <dbReference type="EMBL" id="KAK3688863.1"/>
    </source>
</evidence>
<dbReference type="AlphaFoldDB" id="A0AAE1CCP6"/>
<feature type="region of interest" description="Disordered" evidence="1">
    <location>
        <begin position="1"/>
        <end position="38"/>
    </location>
</feature>
<evidence type="ECO:0000313" key="4">
    <source>
        <dbReference type="Proteomes" id="UP001270362"/>
    </source>
</evidence>
<keyword evidence="4" id="KW-1185">Reference proteome</keyword>
<dbReference type="InterPro" id="IPR052895">
    <property type="entry name" value="HetReg/Transcr_Mod"/>
</dbReference>
<organism evidence="3 4">
    <name type="scientific">Podospora appendiculata</name>
    <dbReference type="NCBI Taxonomy" id="314037"/>
    <lineage>
        <taxon>Eukaryota</taxon>
        <taxon>Fungi</taxon>
        <taxon>Dikarya</taxon>
        <taxon>Ascomycota</taxon>
        <taxon>Pezizomycotina</taxon>
        <taxon>Sordariomycetes</taxon>
        <taxon>Sordariomycetidae</taxon>
        <taxon>Sordariales</taxon>
        <taxon>Podosporaceae</taxon>
        <taxon>Podospora</taxon>
    </lineage>
</organism>
<reference evidence="3" key="2">
    <citation type="submission" date="2023-06" db="EMBL/GenBank/DDBJ databases">
        <authorList>
            <consortium name="Lawrence Berkeley National Laboratory"/>
            <person name="Haridas S."/>
            <person name="Hensen N."/>
            <person name="Bonometti L."/>
            <person name="Westerberg I."/>
            <person name="Brannstrom I.O."/>
            <person name="Guillou S."/>
            <person name="Cros-Aarteil S."/>
            <person name="Calhoun S."/>
            <person name="Kuo A."/>
            <person name="Mondo S."/>
            <person name="Pangilinan J."/>
            <person name="Riley R."/>
            <person name="Labutti K."/>
            <person name="Andreopoulos B."/>
            <person name="Lipzen A."/>
            <person name="Chen C."/>
            <person name="Yanf M."/>
            <person name="Daum C."/>
            <person name="Ng V."/>
            <person name="Clum A."/>
            <person name="Steindorff A."/>
            <person name="Ohm R."/>
            <person name="Martin F."/>
            <person name="Silar P."/>
            <person name="Natvig D."/>
            <person name="Lalanne C."/>
            <person name="Gautier V."/>
            <person name="Ament-Velasquez S.L."/>
            <person name="Kruys A."/>
            <person name="Hutchinson M.I."/>
            <person name="Powell A.J."/>
            <person name="Barry K."/>
            <person name="Miller A.N."/>
            <person name="Grigoriev I.V."/>
            <person name="Debuchy R."/>
            <person name="Gladieux P."/>
            <person name="Thoren M.H."/>
            <person name="Johannesson H."/>
        </authorList>
    </citation>
    <scope>NUCLEOTIDE SEQUENCE</scope>
    <source>
        <strain evidence="3">CBS 314.62</strain>
    </source>
</reference>
<feature type="compositionally biased region" description="Acidic residues" evidence="1">
    <location>
        <begin position="1"/>
        <end position="10"/>
    </location>
</feature>
<proteinExistence type="predicted"/>
<feature type="compositionally biased region" description="Acidic residues" evidence="1">
    <location>
        <begin position="18"/>
        <end position="32"/>
    </location>
</feature>
<accession>A0AAE1CCP6</accession>
<evidence type="ECO:0000256" key="1">
    <source>
        <dbReference type="SAM" id="MobiDB-lite"/>
    </source>
</evidence>
<dbReference type="EMBL" id="JAULSO010000002">
    <property type="protein sequence ID" value="KAK3688863.1"/>
    <property type="molecule type" value="Genomic_DNA"/>
</dbReference>
<gene>
    <name evidence="3" type="ORF">B0T22DRAFT_440381</name>
</gene>
<sequence length="713" mass="79489">MASDLSESENDSLSGSEDSSETDSDSDTESLSENESLVQPPFLHRVKAQFTRAHSRFRATLTQPYTYSKLADPHRDIRLLTILAALYVEDPLIVTIHHAPLPDPVAQPSRRLSIPQIRNTLPAGGSVHEILNGWYLSVLPSASCTSWTYPDPSIDRTLYDLPPNASASYPLSYEALSYTWGSPAATDCVFIETAASAFESHDPQSKPVFELPIQQNLADALRHLRNPDTPRVLWADAICINQGDLAERAEQVKRMADIYPRARRVRPARNAALEFVGKQLQQTKDGRSALDPDSIYRSAMQVTELKLGDETWATLIWLFHRPWFERMWIVQEIRFANAHAIVLCGRREVPWRLLRDAAMALLENDSRRGSVQREASSRIHQIQILCRDISQLSVVELLHESQGRLFQEDKDAIYGLYSLFPQGLQKRIPIDYSNAVSVVDVYANVVAAYMEHCTWTGGPVFSVNGYFCAGYSRASYRLASPCVLSIDGVRVATIREVGSPLPDFARETARVFWETVPSDFLTALYLMGGSLLESFAKAVSGLEHVSVVGPRDGGPIADRELGRWSFTTTVEGFIGFCPPWTARSLVTSSAYSWAAQPRYSSAPKPTGPTSSSANASWTPSQILDRQGARLRGVGHIRCVYVDTRTGYETLNDPRLGAFRGWDDPQGAFRRGDDPYMCARFRDNETGEIANYDPRITPEALRARGVDVESFDVS</sequence>
<evidence type="ECO:0000259" key="2">
    <source>
        <dbReference type="Pfam" id="PF06985"/>
    </source>
</evidence>
<dbReference type="InterPro" id="IPR010730">
    <property type="entry name" value="HET"/>
</dbReference>
<dbReference type="PANTHER" id="PTHR24148:SF64">
    <property type="entry name" value="HETEROKARYON INCOMPATIBILITY DOMAIN-CONTAINING PROTEIN"/>
    <property type="match status" value="1"/>
</dbReference>
<reference evidence="3" key="1">
    <citation type="journal article" date="2023" name="Mol. Phylogenet. Evol.">
        <title>Genome-scale phylogeny and comparative genomics of the fungal order Sordariales.</title>
        <authorList>
            <person name="Hensen N."/>
            <person name="Bonometti L."/>
            <person name="Westerberg I."/>
            <person name="Brannstrom I.O."/>
            <person name="Guillou S."/>
            <person name="Cros-Aarteil S."/>
            <person name="Calhoun S."/>
            <person name="Haridas S."/>
            <person name="Kuo A."/>
            <person name="Mondo S."/>
            <person name="Pangilinan J."/>
            <person name="Riley R."/>
            <person name="LaButti K."/>
            <person name="Andreopoulos B."/>
            <person name="Lipzen A."/>
            <person name="Chen C."/>
            <person name="Yan M."/>
            <person name="Daum C."/>
            <person name="Ng V."/>
            <person name="Clum A."/>
            <person name="Steindorff A."/>
            <person name="Ohm R.A."/>
            <person name="Martin F."/>
            <person name="Silar P."/>
            <person name="Natvig D.O."/>
            <person name="Lalanne C."/>
            <person name="Gautier V."/>
            <person name="Ament-Velasquez S.L."/>
            <person name="Kruys A."/>
            <person name="Hutchinson M.I."/>
            <person name="Powell A.J."/>
            <person name="Barry K."/>
            <person name="Miller A.N."/>
            <person name="Grigoriev I.V."/>
            <person name="Debuchy R."/>
            <person name="Gladieux P."/>
            <person name="Hiltunen Thoren M."/>
            <person name="Johannesson H."/>
        </authorList>
    </citation>
    <scope>NUCLEOTIDE SEQUENCE</scope>
    <source>
        <strain evidence="3">CBS 314.62</strain>
    </source>
</reference>
<feature type="region of interest" description="Disordered" evidence="1">
    <location>
        <begin position="598"/>
        <end position="618"/>
    </location>
</feature>
<feature type="domain" description="Heterokaryon incompatibility" evidence="2">
    <location>
        <begin position="173"/>
        <end position="332"/>
    </location>
</feature>
<dbReference type="PANTHER" id="PTHR24148">
    <property type="entry name" value="ANKYRIN REPEAT DOMAIN-CONTAINING PROTEIN 39 HOMOLOG-RELATED"/>
    <property type="match status" value="1"/>
</dbReference>
<comment type="caution">
    <text evidence="3">The sequence shown here is derived from an EMBL/GenBank/DDBJ whole genome shotgun (WGS) entry which is preliminary data.</text>
</comment>
<name>A0AAE1CCP6_9PEZI</name>
<feature type="compositionally biased region" description="Polar residues" evidence="1">
    <location>
        <begin position="607"/>
        <end position="618"/>
    </location>
</feature>